<reference evidence="3 4" key="1">
    <citation type="journal article" date="2018" name="Sci. Rep.">
        <title>Rhizobium tumorigenes sp. nov., a novel plant tumorigenic bacterium isolated from cane gall tumors on thornless blackberry.</title>
        <authorList>
            <person name="Kuzmanovi N."/>
            <person name="Smalla K."/>
            <person name="Gronow S."/>
            <person name="PuBawska J."/>
        </authorList>
    </citation>
    <scope>NUCLEOTIDE SEQUENCE [LARGE SCALE GENOMIC DNA]</scope>
    <source>
        <strain evidence="3 4">CCBAU 85046</strain>
    </source>
</reference>
<dbReference type="EMBL" id="PCDP01000059">
    <property type="protein sequence ID" value="PZM09835.1"/>
    <property type="molecule type" value="Genomic_DNA"/>
</dbReference>
<feature type="region of interest" description="Disordered" evidence="1">
    <location>
        <begin position="191"/>
        <end position="222"/>
    </location>
</feature>
<organism evidence="3 4">
    <name type="scientific">Rhizobium tubonense</name>
    <dbReference type="NCBI Taxonomy" id="484088"/>
    <lineage>
        <taxon>Bacteria</taxon>
        <taxon>Pseudomonadati</taxon>
        <taxon>Pseudomonadota</taxon>
        <taxon>Alphaproteobacteria</taxon>
        <taxon>Hyphomicrobiales</taxon>
        <taxon>Rhizobiaceae</taxon>
        <taxon>Rhizobium/Agrobacterium group</taxon>
        <taxon>Rhizobium</taxon>
    </lineage>
</organism>
<dbReference type="AlphaFoldDB" id="A0A2W4CGT0"/>
<feature type="transmembrane region" description="Helical" evidence="2">
    <location>
        <begin position="100"/>
        <end position="121"/>
    </location>
</feature>
<protein>
    <recommendedName>
        <fullName evidence="5">DUF3426 domain-containing protein</fullName>
    </recommendedName>
</protein>
<sequence length="222" mass="23893">MGAFRYRQQQTGLVYDLLPPEVQASPRPHNHFERKLEVTDAEFVTVIPTRANGSSTKNVNDNRRYQRSMKNATASPVAEIARICIRAGECWLQRASGRTFAALVGAIFTLVFGLSGGFSGLSATPVPTPVAAALQFSHVTLTPKDANGMRLLVVNGIIENRTDAAVSVPLIRADLVSGDRLLSSIVVTPPTGRLDSGSSRGFSARLQHPGGKTPEVRLSFQP</sequence>
<evidence type="ECO:0000313" key="4">
    <source>
        <dbReference type="Proteomes" id="UP000248925"/>
    </source>
</evidence>
<keyword evidence="2" id="KW-1133">Transmembrane helix</keyword>
<evidence type="ECO:0000256" key="2">
    <source>
        <dbReference type="SAM" id="Phobius"/>
    </source>
</evidence>
<dbReference type="OrthoDB" id="8283571at2"/>
<evidence type="ECO:0000256" key="1">
    <source>
        <dbReference type="SAM" id="MobiDB-lite"/>
    </source>
</evidence>
<comment type="caution">
    <text evidence="3">The sequence shown here is derived from an EMBL/GenBank/DDBJ whole genome shotgun (WGS) entry which is preliminary data.</text>
</comment>
<accession>A0A2W4CGT0</accession>
<proteinExistence type="predicted"/>
<evidence type="ECO:0008006" key="5">
    <source>
        <dbReference type="Google" id="ProtNLM"/>
    </source>
</evidence>
<name>A0A2W4CGT0_9HYPH</name>
<keyword evidence="2" id="KW-0472">Membrane</keyword>
<keyword evidence="4" id="KW-1185">Reference proteome</keyword>
<gene>
    <name evidence="3" type="ORF">CPY51_24640</name>
</gene>
<dbReference type="Proteomes" id="UP000248925">
    <property type="component" value="Unassembled WGS sequence"/>
</dbReference>
<evidence type="ECO:0000313" key="3">
    <source>
        <dbReference type="EMBL" id="PZM09835.1"/>
    </source>
</evidence>
<keyword evidence="2" id="KW-0812">Transmembrane</keyword>